<evidence type="ECO:0000313" key="2">
    <source>
        <dbReference type="Proteomes" id="UP000301424"/>
    </source>
</evidence>
<dbReference type="Proteomes" id="UP000301424">
    <property type="component" value="Segment"/>
</dbReference>
<dbReference type="GO" id="GO:0070402">
    <property type="term" value="F:NADPH binding"/>
    <property type="evidence" value="ECO:0007669"/>
    <property type="project" value="TreeGrafter"/>
</dbReference>
<proteinExistence type="predicted"/>
<dbReference type="GO" id="GO:0050797">
    <property type="term" value="F:thymidylate synthase (FAD) activity"/>
    <property type="evidence" value="ECO:0007669"/>
    <property type="project" value="InterPro"/>
</dbReference>
<dbReference type="GO" id="GO:0050660">
    <property type="term" value="F:flavin adenine dinucleotide binding"/>
    <property type="evidence" value="ECO:0007669"/>
    <property type="project" value="InterPro"/>
</dbReference>
<reference evidence="1 2" key="1">
    <citation type="submission" date="2019-02" db="EMBL/GenBank/DDBJ databases">
        <title>Complete genome sequence of Burkholderia cenocepacia phage BcepSauron.</title>
        <authorList>
            <person name="Park K."/>
            <person name="Gonzalez C."/>
            <person name="Liu M."/>
            <person name="Gill J."/>
        </authorList>
    </citation>
    <scope>NUCLEOTIDE SEQUENCE [LARGE SCALE GENOMIC DNA]</scope>
</reference>
<name>A0A482MLU2_9CAUD</name>
<dbReference type="InterPro" id="IPR036098">
    <property type="entry name" value="Thymidylate_synthase_ThyX_sf"/>
</dbReference>
<gene>
    <name evidence="1" type="ORF">BcepSauron_238</name>
</gene>
<dbReference type="SUPFAM" id="SSF69796">
    <property type="entry name" value="Thymidylate synthase-complementing protein Thy1"/>
    <property type="match status" value="1"/>
</dbReference>
<dbReference type="PROSITE" id="PS51331">
    <property type="entry name" value="THYX"/>
    <property type="match status" value="1"/>
</dbReference>
<dbReference type="PANTHER" id="PTHR34934:SF1">
    <property type="entry name" value="FLAVIN-DEPENDENT THYMIDYLATE SYNTHASE"/>
    <property type="match status" value="1"/>
</dbReference>
<accession>A0A482MLU2</accession>
<dbReference type="InterPro" id="IPR003669">
    <property type="entry name" value="Thymidylate_synthase_ThyX"/>
</dbReference>
<dbReference type="PANTHER" id="PTHR34934">
    <property type="entry name" value="FLAVIN-DEPENDENT THYMIDYLATE SYNTHASE"/>
    <property type="match status" value="1"/>
</dbReference>
<dbReference type="GO" id="GO:0006231">
    <property type="term" value="P:dTMP biosynthetic process"/>
    <property type="evidence" value="ECO:0007669"/>
    <property type="project" value="InterPro"/>
</dbReference>
<evidence type="ECO:0000313" key="1">
    <source>
        <dbReference type="EMBL" id="QBQ74618.1"/>
    </source>
</evidence>
<sequence length="306" mass="34593">MSHTNQPFHGKVSEVRVIEHSRSSKSGTDLITFQLKYPRYIHAEFMTHRVFSRNASSSRAIPAKKLIAQVREEPVFFAHVGKNIPGMQAVDEVHADTLSQFQSEWKELANITADYVERWSNDYGIHKQVANRVLEAFTSISVVVTSSQWDNFFELRDHADAQPEIKDLAGTMRAALAASVPRILDPKVLTDPRAWHLPYVTMQERQAHPITELLAMSAARCARVSYLTHDGMNPLLAKDIELYRRLVESKPLHASPLEHQAIATSFDYPSKNLTGGWMQHRTLLETAGSIDQMHERMGFAPAPVTQ</sequence>
<protein>
    <submittedName>
        <fullName evidence="1">Thymidylate synthase</fullName>
    </submittedName>
</protein>
<dbReference type="Gene3D" id="3.30.1360.170">
    <property type="match status" value="2"/>
</dbReference>
<dbReference type="GO" id="GO:0004799">
    <property type="term" value="F:thymidylate synthase activity"/>
    <property type="evidence" value="ECO:0007669"/>
    <property type="project" value="TreeGrafter"/>
</dbReference>
<keyword evidence="2" id="KW-1185">Reference proteome</keyword>
<dbReference type="EMBL" id="MK552141">
    <property type="protein sequence ID" value="QBQ74618.1"/>
    <property type="molecule type" value="Genomic_DNA"/>
</dbReference>
<dbReference type="Pfam" id="PF02511">
    <property type="entry name" value="Thy1"/>
    <property type="match status" value="1"/>
</dbReference>
<organism evidence="1 2">
    <name type="scientific">Burkholderia phage BcepSauron</name>
    <dbReference type="NCBI Taxonomy" id="2530033"/>
    <lineage>
        <taxon>Viruses</taxon>
        <taxon>Duplodnaviria</taxon>
        <taxon>Heunggongvirae</taxon>
        <taxon>Uroviricota</taxon>
        <taxon>Caudoviricetes</taxon>
        <taxon>Sarumanvirus</taxon>
        <taxon>Sarumanvirus bcepsauron</taxon>
    </lineage>
</organism>